<evidence type="ECO:0000256" key="13">
    <source>
        <dbReference type="ARBA" id="ARBA00023180"/>
    </source>
</evidence>
<dbReference type="FunFam" id="2.60.40.1910:FF:000008">
    <property type="entry name" value="Aminopeptidase"/>
    <property type="match status" value="1"/>
</dbReference>
<dbReference type="InterPro" id="IPR050344">
    <property type="entry name" value="Peptidase_M1_aminopeptidases"/>
</dbReference>
<dbReference type="GO" id="GO:0005886">
    <property type="term" value="C:plasma membrane"/>
    <property type="evidence" value="ECO:0007669"/>
    <property type="project" value="UniProtKB-SubCell"/>
</dbReference>
<dbReference type="GO" id="GO:0098552">
    <property type="term" value="C:side of membrane"/>
    <property type="evidence" value="ECO:0007669"/>
    <property type="project" value="UniProtKB-KW"/>
</dbReference>
<keyword evidence="6 18" id="KW-0645">Protease</keyword>
<dbReference type="InterPro" id="IPR014782">
    <property type="entry name" value="Peptidase_M1_dom"/>
</dbReference>
<keyword evidence="24" id="KW-1185">Reference proteome</keyword>
<dbReference type="GO" id="GO:0008270">
    <property type="term" value="F:zinc ion binding"/>
    <property type="evidence" value="ECO:0007669"/>
    <property type="project" value="UniProtKB-UniRule"/>
</dbReference>
<feature type="binding site" evidence="16">
    <location>
        <position position="320"/>
    </location>
    <ligand>
        <name>Zn(2+)</name>
        <dbReference type="ChEBI" id="CHEBI:29105"/>
        <note>catalytic</note>
    </ligand>
</feature>
<dbReference type="CDD" id="cd09601">
    <property type="entry name" value="M1_APN-Q_like"/>
    <property type="match status" value="1"/>
</dbReference>
<evidence type="ECO:0000256" key="4">
    <source>
        <dbReference type="ARBA" id="ARBA00022475"/>
    </source>
</evidence>
<keyword evidence="9 18" id="KW-0378">Hydrolase</keyword>
<feature type="domain" description="Peptidase M1 membrane alanine aminopeptidase" evidence="20">
    <location>
        <begin position="248"/>
        <end position="468"/>
    </location>
</feature>
<evidence type="ECO:0000313" key="24">
    <source>
        <dbReference type="Proteomes" id="UP001153636"/>
    </source>
</evidence>
<reference evidence="23" key="1">
    <citation type="submission" date="2022-01" db="EMBL/GenBank/DDBJ databases">
        <authorList>
            <person name="King R."/>
        </authorList>
    </citation>
    <scope>NUCLEOTIDE SEQUENCE</scope>
</reference>
<feature type="chain" id="PRO_5040402684" description="Aminopeptidase" evidence="19">
    <location>
        <begin position="20"/>
        <end position="910"/>
    </location>
</feature>
<keyword evidence="3 18" id="KW-0031">Aminopeptidase</keyword>
<feature type="active site" description="Proton acceptor" evidence="15">
    <location>
        <position position="317"/>
    </location>
</feature>
<evidence type="ECO:0000256" key="5">
    <source>
        <dbReference type="ARBA" id="ARBA00022622"/>
    </source>
</evidence>
<dbReference type="GO" id="GO:0042277">
    <property type="term" value="F:peptide binding"/>
    <property type="evidence" value="ECO:0007669"/>
    <property type="project" value="TreeGrafter"/>
</dbReference>
<dbReference type="InterPro" id="IPR034016">
    <property type="entry name" value="M1_APN-typ"/>
</dbReference>
<dbReference type="OrthoDB" id="10031169at2759"/>
<dbReference type="GO" id="GO:0006508">
    <property type="term" value="P:proteolysis"/>
    <property type="evidence" value="ECO:0007669"/>
    <property type="project" value="UniProtKB-KW"/>
</dbReference>
<dbReference type="SUPFAM" id="SSF55486">
    <property type="entry name" value="Metalloproteases ('zincins'), catalytic domain"/>
    <property type="match status" value="1"/>
</dbReference>
<dbReference type="Gene3D" id="1.25.50.20">
    <property type="match status" value="1"/>
</dbReference>
<evidence type="ECO:0000256" key="14">
    <source>
        <dbReference type="ARBA" id="ARBA00023288"/>
    </source>
</evidence>
<dbReference type="InterPro" id="IPR024571">
    <property type="entry name" value="ERAP1-like_C_dom"/>
</dbReference>
<evidence type="ECO:0000256" key="18">
    <source>
        <dbReference type="RuleBase" id="RU364040"/>
    </source>
</evidence>
<proteinExistence type="inferred from homology"/>
<dbReference type="Gene3D" id="1.10.390.10">
    <property type="entry name" value="Neutral Protease Domain 2"/>
    <property type="match status" value="1"/>
</dbReference>
<keyword evidence="13" id="KW-0325">Glycoprotein</keyword>
<accession>A0A9P0D4B0</accession>
<evidence type="ECO:0000313" key="23">
    <source>
        <dbReference type="EMBL" id="CAH1113655.1"/>
    </source>
</evidence>
<comment type="subcellular location">
    <subcellularLocation>
        <location evidence="1">Cell membrane</location>
        <topology evidence="1">Lipid-anchor</topology>
        <topology evidence="1">GPI-anchor</topology>
    </subcellularLocation>
</comment>
<evidence type="ECO:0000256" key="1">
    <source>
        <dbReference type="ARBA" id="ARBA00004609"/>
    </source>
</evidence>
<dbReference type="SUPFAM" id="SSF63737">
    <property type="entry name" value="Leukotriene A4 hydrolase N-terminal domain"/>
    <property type="match status" value="1"/>
</dbReference>
<name>A0A9P0D4B0_9CUCU</name>
<sequence length="910" mass="105151">MTKLQKLLHLFFLFEFITTQSIDRFRLPKIIRPTNYNLKINVNPEDTHFTGTVQITLKVLNGTTNTLFLHADHDYIKIDSMQLNGTNCNYSLQHDVASQIFPIKCPMEFRTDQELIILYRGKFSNEMNGFYKSTYDGGEILVATQFQPVYARRAFPCFDEPSFKATFEITVEHPKLYNALANTPLETSITNGKTTITQFQKTPIMSTYLVALVISKMEPAISRDQEFNVFARASAAQDLGIAKTFGQKLFDSMSQWTGIRYDDLGNPQQYLVAIPDFGAGAMENWGLITFREVDLLDDGNRTSSASFQNILMVIGHEIAHQWFGNYITLDWWSNIWLNEGFANYFGKVISDMVMNGTLELDKQSVVDVMQKTLEKDATSTSTPLSTPQQSVRTALEIMLNFNEDPYLKGEIIVRMMNHILGEKKFKKGLQNYLTENKYRNVNPKKLLIALQDVAGSELTNFEKKMHNWIYEPGYPLISVSQKNCTTITITQERFCTSKNCSLKSQWYVPISYTTENLKDFSVKIKYWLEPNETLEIQHNSNEWLIVNIQEIGFYRVNYDDSLWNKLIEALNSDDEKESIHPLNRAQIIDDIFHVAKSGKISYEKAFGLAHYLKNETNYYPWTSALRSFSFLLNIIDDDYEKLLKEWQLELITSAFMGQLDSHNLTHIGTLKQTLIFEYTCKLGQEICLSYASEQFKAFRKYNSPIPANMYYLILCYGLANSDDMEEDYNFLMNELTKATSSEKINILAALGCMRDDNLLKGYLNLTLVTTSPIRQQDFAIVFNSVYYNNKMGIGLALDFMYNNFKAMELAYGDATVLSSLMVDIAKKVTRFEDILKMKMILDSQKDNENIKLRGEVVMDIINSNQLWKAKYGNEIKSILEKTRNNGYRHYFNSRTMFYIAVFSTYIHRWL</sequence>
<evidence type="ECO:0000259" key="21">
    <source>
        <dbReference type="Pfam" id="PF11838"/>
    </source>
</evidence>
<comment type="similarity">
    <text evidence="2 18">Belongs to the peptidase M1 family.</text>
</comment>
<dbReference type="GO" id="GO:0043171">
    <property type="term" value="P:peptide catabolic process"/>
    <property type="evidence" value="ECO:0007669"/>
    <property type="project" value="TreeGrafter"/>
</dbReference>
<dbReference type="Proteomes" id="UP001153636">
    <property type="component" value="Chromosome 7"/>
</dbReference>
<organism evidence="23 24">
    <name type="scientific">Psylliodes chrysocephalus</name>
    <dbReference type="NCBI Taxonomy" id="3402493"/>
    <lineage>
        <taxon>Eukaryota</taxon>
        <taxon>Metazoa</taxon>
        <taxon>Ecdysozoa</taxon>
        <taxon>Arthropoda</taxon>
        <taxon>Hexapoda</taxon>
        <taxon>Insecta</taxon>
        <taxon>Pterygota</taxon>
        <taxon>Neoptera</taxon>
        <taxon>Endopterygota</taxon>
        <taxon>Coleoptera</taxon>
        <taxon>Polyphaga</taxon>
        <taxon>Cucujiformia</taxon>
        <taxon>Chrysomeloidea</taxon>
        <taxon>Chrysomelidae</taxon>
        <taxon>Galerucinae</taxon>
        <taxon>Alticini</taxon>
        <taxon>Psylliodes</taxon>
    </lineage>
</organism>
<dbReference type="PANTHER" id="PTHR11533">
    <property type="entry name" value="PROTEASE M1 ZINC METALLOPROTEASE"/>
    <property type="match status" value="1"/>
</dbReference>
<evidence type="ECO:0000256" key="12">
    <source>
        <dbReference type="ARBA" id="ARBA00023136"/>
    </source>
</evidence>
<evidence type="ECO:0000256" key="2">
    <source>
        <dbReference type="ARBA" id="ARBA00010136"/>
    </source>
</evidence>
<dbReference type="GO" id="GO:0005615">
    <property type="term" value="C:extracellular space"/>
    <property type="evidence" value="ECO:0007669"/>
    <property type="project" value="TreeGrafter"/>
</dbReference>
<keyword evidence="8 19" id="KW-0732">Signal</keyword>
<dbReference type="InterPro" id="IPR045357">
    <property type="entry name" value="Aminopeptidase_N-like_N"/>
</dbReference>
<dbReference type="InterPro" id="IPR042097">
    <property type="entry name" value="Aminopeptidase_N-like_N_sf"/>
</dbReference>
<dbReference type="PANTHER" id="PTHR11533:SF301">
    <property type="entry name" value="AMINOPEPTIDASE"/>
    <property type="match status" value="1"/>
</dbReference>
<evidence type="ECO:0000256" key="15">
    <source>
        <dbReference type="PIRSR" id="PIRSR634016-1"/>
    </source>
</evidence>
<dbReference type="EMBL" id="OV651819">
    <property type="protein sequence ID" value="CAH1113655.1"/>
    <property type="molecule type" value="Genomic_DNA"/>
</dbReference>
<evidence type="ECO:0000256" key="10">
    <source>
        <dbReference type="ARBA" id="ARBA00022833"/>
    </source>
</evidence>
<feature type="domain" description="Aminopeptidase N-like N-terminal" evidence="22">
    <location>
        <begin position="33"/>
        <end position="209"/>
    </location>
</feature>
<dbReference type="InterPro" id="IPR027268">
    <property type="entry name" value="Peptidase_M4/M1_CTD_sf"/>
</dbReference>
<keyword evidence="14" id="KW-0449">Lipoprotein</keyword>
<dbReference type="GO" id="GO:0005737">
    <property type="term" value="C:cytoplasm"/>
    <property type="evidence" value="ECO:0007669"/>
    <property type="project" value="TreeGrafter"/>
</dbReference>
<dbReference type="Pfam" id="PF17900">
    <property type="entry name" value="Peptidase_M1_N"/>
    <property type="match status" value="1"/>
</dbReference>
<protein>
    <recommendedName>
        <fullName evidence="18">Aminopeptidase</fullName>
        <ecNumber evidence="18">3.4.11.-</ecNumber>
    </recommendedName>
</protein>
<evidence type="ECO:0000256" key="19">
    <source>
        <dbReference type="SAM" id="SignalP"/>
    </source>
</evidence>
<keyword evidence="10 16" id="KW-0862">Zinc</keyword>
<keyword evidence="5" id="KW-0336">GPI-anchor</keyword>
<feature type="binding site" evidence="16">
    <location>
        <position position="316"/>
    </location>
    <ligand>
        <name>Zn(2+)</name>
        <dbReference type="ChEBI" id="CHEBI:29105"/>
        <note>catalytic</note>
    </ligand>
</feature>
<keyword evidence="11 18" id="KW-0482">Metalloprotease</keyword>
<feature type="domain" description="ERAP1-like C-terminal" evidence="21">
    <location>
        <begin position="543"/>
        <end position="847"/>
    </location>
</feature>
<dbReference type="Gene3D" id="2.60.40.1730">
    <property type="entry name" value="tricorn interacting facor f3 domain"/>
    <property type="match status" value="1"/>
</dbReference>
<feature type="site" description="Transition state stabilizer" evidence="17">
    <location>
        <position position="406"/>
    </location>
</feature>
<dbReference type="GO" id="GO:0070006">
    <property type="term" value="F:metalloaminopeptidase activity"/>
    <property type="evidence" value="ECO:0007669"/>
    <property type="project" value="TreeGrafter"/>
</dbReference>
<evidence type="ECO:0000259" key="22">
    <source>
        <dbReference type="Pfam" id="PF17900"/>
    </source>
</evidence>
<evidence type="ECO:0000259" key="20">
    <source>
        <dbReference type="Pfam" id="PF01433"/>
    </source>
</evidence>
<evidence type="ECO:0000256" key="16">
    <source>
        <dbReference type="PIRSR" id="PIRSR634016-3"/>
    </source>
</evidence>
<evidence type="ECO:0000256" key="9">
    <source>
        <dbReference type="ARBA" id="ARBA00022801"/>
    </source>
</evidence>
<dbReference type="EC" id="3.4.11.-" evidence="18"/>
<feature type="signal peptide" evidence="19">
    <location>
        <begin position="1"/>
        <end position="19"/>
    </location>
</feature>
<keyword evidence="7 16" id="KW-0479">Metal-binding</keyword>
<dbReference type="Pfam" id="PF11838">
    <property type="entry name" value="ERAP1_C"/>
    <property type="match status" value="1"/>
</dbReference>
<evidence type="ECO:0000256" key="7">
    <source>
        <dbReference type="ARBA" id="ARBA00022723"/>
    </source>
</evidence>
<dbReference type="Pfam" id="PF01433">
    <property type="entry name" value="Peptidase_M1"/>
    <property type="match status" value="1"/>
</dbReference>
<feature type="binding site" evidence="16">
    <location>
        <position position="339"/>
    </location>
    <ligand>
        <name>Zn(2+)</name>
        <dbReference type="ChEBI" id="CHEBI:29105"/>
        <note>catalytic</note>
    </ligand>
</feature>
<evidence type="ECO:0000256" key="8">
    <source>
        <dbReference type="ARBA" id="ARBA00022729"/>
    </source>
</evidence>
<gene>
    <name evidence="23" type="ORF">PSYICH_LOCUS13859</name>
</gene>
<evidence type="ECO:0000256" key="11">
    <source>
        <dbReference type="ARBA" id="ARBA00023049"/>
    </source>
</evidence>
<comment type="cofactor">
    <cofactor evidence="16 18">
        <name>Zn(2+)</name>
        <dbReference type="ChEBI" id="CHEBI:29105"/>
    </cofactor>
    <text evidence="16 18">Binds 1 zinc ion per subunit.</text>
</comment>
<evidence type="ECO:0000256" key="3">
    <source>
        <dbReference type="ARBA" id="ARBA00022438"/>
    </source>
</evidence>
<keyword evidence="4" id="KW-1003">Cell membrane</keyword>
<keyword evidence="12" id="KW-0472">Membrane</keyword>
<dbReference type="FunFam" id="1.10.390.10:FF:000013">
    <property type="entry name" value="Aminopeptidase N"/>
    <property type="match status" value="1"/>
</dbReference>
<dbReference type="PRINTS" id="PR00756">
    <property type="entry name" value="ALADIPTASE"/>
</dbReference>
<evidence type="ECO:0000256" key="6">
    <source>
        <dbReference type="ARBA" id="ARBA00022670"/>
    </source>
</evidence>
<dbReference type="AlphaFoldDB" id="A0A9P0D4B0"/>
<dbReference type="Gene3D" id="2.60.40.1910">
    <property type="match status" value="1"/>
</dbReference>
<dbReference type="InterPro" id="IPR001930">
    <property type="entry name" value="Peptidase_M1"/>
</dbReference>
<evidence type="ECO:0000256" key="17">
    <source>
        <dbReference type="PIRSR" id="PIRSR634016-4"/>
    </source>
</evidence>